<organism evidence="2 3">
    <name type="scientific">Pseudothermotoga hypogea DSM 11164 = NBRC 106472</name>
    <dbReference type="NCBI Taxonomy" id="1123384"/>
    <lineage>
        <taxon>Bacteria</taxon>
        <taxon>Thermotogati</taxon>
        <taxon>Thermotogota</taxon>
        <taxon>Thermotogae</taxon>
        <taxon>Thermotogales</taxon>
        <taxon>Thermotogaceae</taxon>
        <taxon>Pseudothermotoga</taxon>
    </lineage>
</organism>
<feature type="domain" description="DUF4382" evidence="1">
    <location>
        <begin position="33"/>
        <end position="154"/>
    </location>
</feature>
<accession>A0A0X1KUH7</accession>
<reference evidence="2 3" key="1">
    <citation type="submission" date="2014-01" db="EMBL/GenBank/DDBJ databases">
        <title>Genome sequencing of Thermotog hypogea.</title>
        <authorList>
            <person name="Zhang X."/>
            <person name="Alvare G."/>
            <person name="Fristensky B."/>
            <person name="Chen L."/>
            <person name="Suen T."/>
            <person name="Chen Q."/>
            <person name="Ma K."/>
        </authorList>
    </citation>
    <scope>NUCLEOTIDE SEQUENCE [LARGE SCALE GENOMIC DNA]</scope>
    <source>
        <strain evidence="2 3">DSM 11164</strain>
    </source>
</reference>
<dbReference type="RefSeq" id="WP_031502554.1">
    <property type="nucleotide sequence ID" value="NC_022795.1"/>
</dbReference>
<dbReference type="Proteomes" id="UP000077469">
    <property type="component" value="Chromosome"/>
</dbReference>
<gene>
    <name evidence="2" type="ORF">AJ81_09855</name>
</gene>
<dbReference type="InterPro" id="IPR025491">
    <property type="entry name" value="DUF4382"/>
</dbReference>
<evidence type="ECO:0000259" key="1">
    <source>
        <dbReference type="Pfam" id="PF14321"/>
    </source>
</evidence>
<dbReference type="PATRIC" id="fig|1123384.7.peg.1978"/>
<dbReference type="PaxDb" id="1123384-AJ81_09855"/>
<dbReference type="OrthoDB" id="37847at2"/>
<keyword evidence="3" id="KW-1185">Reference proteome</keyword>
<dbReference type="InterPro" id="IPR008969">
    <property type="entry name" value="CarboxyPept-like_regulatory"/>
</dbReference>
<dbReference type="SUPFAM" id="SSF49464">
    <property type="entry name" value="Carboxypeptidase regulatory domain-like"/>
    <property type="match status" value="1"/>
</dbReference>
<name>A0A0X1KUH7_9THEM</name>
<dbReference type="Pfam" id="PF14321">
    <property type="entry name" value="DUF4382"/>
    <property type="match status" value="1"/>
</dbReference>
<dbReference type="KEGG" id="phy:AJ81_09855"/>
<dbReference type="STRING" id="1123384.AJ81_09855"/>
<dbReference type="PROSITE" id="PS51257">
    <property type="entry name" value="PROKAR_LIPOPROTEIN"/>
    <property type="match status" value="1"/>
</dbReference>
<evidence type="ECO:0000313" key="3">
    <source>
        <dbReference type="Proteomes" id="UP000077469"/>
    </source>
</evidence>
<dbReference type="EMBL" id="CP007141">
    <property type="protein sequence ID" value="AJC74911.1"/>
    <property type="molecule type" value="Genomic_DNA"/>
</dbReference>
<dbReference type="AlphaFoldDB" id="A0A0X1KUH7"/>
<dbReference type="Gene3D" id="2.60.40.1120">
    <property type="entry name" value="Carboxypeptidase-like, regulatory domain"/>
    <property type="match status" value="1"/>
</dbReference>
<evidence type="ECO:0000313" key="2">
    <source>
        <dbReference type="EMBL" id="AJC74911.1"/>
    </source>
</evidence>
<protein>
    <recommendedName>
        <fullName evidence="1">DUF4382 domain-containing protein</fullName>
    </recommendedName>
</protein>
<proteinExistence type="predicted"/>
<sequence length="275" mass="30083">MKRWLLSLIVSALFLSLVACTILTGGSNSSKSVGVYLTDAVLPIEQVESIFVTIDRILLLSDDATVVVSDEATTVNLLELVGEELYLGSVPAGIYGQLRFEISSATITVDGTDHSLRIDSGSLKYNLQGFEVTEGSKIVLDFDLSRSIKVTGSETSNQHGQNPVEYHMTPVINVRYGQLYDVTGRVVDQNGNGVPHVLVALFETTQSSSTAVTLTHKRSGKWQEGEFKLCKVRPGTYELKLYTNWQSSQDPEPATTIQLTVTNQRVDLGDIQINP</sequence>